<dbReference type="PANTHER" id="PTHR43866">
    <property type="entry name" value="MALONATE-SEMIALDEHYDE DEHYDROGENASE"/>
    <property type="match status" value="1"/>
</dbReference>
<evidence type="ECO:0000259" key="4">
    <source>
        <dbReference type="Pfam" id="PF00171"/>
    </source>
</evidence>
<dbReference type="InterPro" id="IPR016161">
    <property type="entry name" value="Ald_DH/histidinol_DH"/>
</dbReference>
<dbReference type="GO" id="GO:0006210">
    <property type="term" value="P:thymine catabolic process"/>
    <property type="evidence" value="ECO:0007669"/>
    <property type="project" value="TreeGrafter"/>
</dbReference>
<dbReference type="Gene3D" id="3.40.309.10">
    <property type="entry name" value="Aldehyde Dehydrogenase, Chain A, domain 2"/>
    <property type="match status" value="1"/>
</dbReference>
<reference evidence="5 6" key="1">
    <citation type="journal article" date="2017" name="Int. J. Syst. Evol. Microbiol.">
        <title>Rouxiella badensis sp. nov. and Rouxiella silvae sp. nov. isolated from peat bog soil in Germany and emendation of the genus description.</title>
        <authorList>
            <person name="Le Fleche-Mateos A."/>
            <person name="Kugler J.H."/>
            <person name="Hansen S.H."/>
            <person name="Syldatk C."/>
            <person name="Hausmann R."/>
            <person name="Lomprez F."/>
            <person name="Vandenbogaert M."/>
            <person name="Manuguerra J.C."/>
            <person name="Grimont P.A."/>
        </authorList>
    </citation>
    <scope>NUCLEOTIDE SEQUENCE [LARGE SCALE GENOMIC DNA]</scope>
    <source>
        <strain evidence="5 6">DSM 100043</strain>
    </source>
</reference>
<evidence type="ECO:0000256" key="3">
    <source>
        <dbReference type="ARBA" id="ARBA00023027"/>
    </source>
</evidence>
<organism evidence="5 6">
    <name type="scientific">Rouxiella badensis</name>
    <dbReference type="NCBI Taxonomy" id="1646377"/>
    <lineage>
        <taxon>Bacteria</taxon>
        <taxon>Pseudomonadati</taxon>
        <taxon>Pseudomonadota</taxon>
        <taxon>Gammaproteobacteria</taxon>
        <taxon>Enterobacterales</taxon>
        <taxon>Yersiniaceae</taxon>
        <taxon>Rouxiella</taxon>
    </lineage>
</organism>
<protein>
    <recommendedName>
        <fullName evidence="1">methylmalonate-semialdehyde dehydrogenase (CoA acylating)</fullName>
        <ecNumber evidence="1">1.2.1.27</ecNumber>
    </recommendedName>
</protein>
<keyword evidence="2" id="KW-0560">Oxidoreductase</keyword>
<accession>A0A1X0WIJ2</accession>
<dbReference type="STRING" id="1646377.BS640_05660"/>
<dbReference type="InterPro" id="IPR016163">
    <property type="entry name" value="Ald_DH_C"/>
</dbReference>
<dbReference type="CDD" id="cd07085">
    <property type="entry name" value="ALDH_F6_MMSDH"/>
    <property type="match status" value="1"/>
</dbReference>
<dbReference type="Gene3D" id="3.40.605.10">
    <property type="entry name" value="Aldehyde Dehydrogenase, Chain A, domain 1"/>
    <property type="match status" value="1"/>
</dbReference>
<name>A0A1X0WIJ2_9GAMM</name>
<dbReference type="SUPFAM" id="SSF53720">
    <property type="entry name" value="ALDH-like"/>
    <property type="match status" value="1"/>
</dbReference>
<dbReference type="EMBL" id="MRWE01000006">
    <property type="protein sequence ID" value="ORJ26608.1"/>
    <property type="molecule type" value="Genomic_DNA"/>
</dbReference>
<dbReference type="NCBIfam" id="TIGR01722">
    <property type="entry name" value="MMSDH"/>
    <property type="match status" value="1"/>
</dbReference>
<dbReference type="Pfam" id="PF00171">
    <property type="entry name" value="Aldedh"/>
    <property type="match status" value="1"/>
</dbReference>
<comment type="caution">
    <text evidence="5">The sequence shown here is derived from an EMBL/GenBank/DDBJ whole genome shotgun (WGS) entry which is preliminary data.</text>
</comment>
<keyword evidence="3" id="KW-0520">NAD</keyword>
<dbReference type="InterPro" id="IPR015590">
    <property type="entry name" value="Aldehyde_DH_dom"/>
</dbReference>
<dbReference type="Proteomes" id="UP000192536">
    <property type="component" value="Unassembled WGS sequence"/>
</dbReference>
<sequence length="501" mass="53647">METIANFINGQLHTSSSKETLPVTNPATGQVIRQVTQSTEKEVLQAIEHAHKAFPSWAKTPPLRRARILFEFKALIEKNRDELAELITSEHGKVYSDALGELTRGLEVVEFACGIPHLLKGEYSNTVGTGVDSFSVMQPLGVVAGITPFNFPAMVPMWMFPVALACGNTFILKPPAPAPSASIRLAELLKEAGLPDGVFNVVHCGNEAASLLTSDERIQAVSFVGSSAVAQHIYATASAHGKRVQAFGAAKNHAIVMPDADLDATVQAIMGGAFGSAGERCMALPIVVAVGDDTADKLIAKLTPLVNALRIGPGNLRGKEENEMGPVISKAHQSKVVGYIDQGVAEGAKLVIDGRNHKVEGHPEGFYVGGTLFDNVTTDMKIYREEIFGPVLGIVREKDFDSALNTVNGHEFGNGSAIFTTNGHYAREFVQNVEAGMVGVNIPVPVPVAFHSFGGWKRSVFGALNVHGPDGVRFYTRMKTVTTRWPTGQHTVAEFSMPTLG</sequence>
<dbReference type="PANTHER" id="PTHR43866:SF4">
    <property type="entry name" value="MALONATE-SEMIALDEHYDE DEHYDROGENASE"/>
    <property type="match status" value="1"/>
</dbReference>
<dbReference type="EC" id="1.2.1.27" evidence="1"/>
<evidence type="ECO:0000256" key="2">
    <source>
        <dbReference type="ARBA" id="ARBA00023002"/>
    </source>
</evidence>
<dbReference type="GO" id="GO:0006574">
    <property type="term" value="P:L-valine catabolic process"/>
    <property type="evidence" value="ECO:0007669"/>
    <property type="project" value="TreeGrafter"/>
</dbReference>
<gene>
    <name evidence="5" type="ORF">BS640_05660</name>
</gene>
<evidence type="ECO:0000313" key="6">
    <source>
        <dbReference type="Proteomes" id="UP000192536"/>
    </source>
</evidence>
<evidence type="ECO:0000313" key="5">
    <source>
        <dbReference type="EMBL" id="ORJ26608.1"/>
    </source>
</evidence>
<feature type="domain" description="Aldehyde dehydrogenase" evidence="4">
    <location>
        <begin position="15"/>
        <end position="481"/>
    </location>
</feature>
<dbReference type="GeneID" id="93564568"/>
<dbReference type="FunFam" id="3.40.605.10:FF:000003">
    <property type="entry name" value="Methylmalonate-semialdehyde dehydrogenase [acylating]"/>
    <property type="match status" value="1"/>
</dbReference>
<dbReference type="FunFam" id="3.40.309.10:FF:000002">
    <property type="entry name" value="Methylmalonate-semialdehyde dehydrogenase (Acylating)"/>
    <property type="match status" value="1"/>
</dbReference>
<dbReference type="AlphaFoldDB" id="A0A1X0WIJ2"/>
<dbReference type="InterPro" id="IPR010061">
    <property type="entry name" value="MeMal-semiAld_DH"/>
</dbReference>
<keyword evidence="6" id="KW-1185">Reference proteome</keyword>
<evidence type="ECO:0000256" key="1">
    <source>
        <dbReference type="ARBA" id="ARBA00013048"/>
    </source>
</evidence>
<dbReference type="GO" id="GO:0004491">
    <property type="term" value="F:methylmalonate-semialdehyde dehydrogenase (acylating, NAD) activity"/>
    <property type="evidence" value="ECO:0007669"/>
    <property type="project" value="UniProtKB-EC"/>
</dbReference>
<dbReference type="RefSeq" id="WP_017491465.1">
    <property type="nucleotide sequence ID" value="NZ_CAUQAZ010000001.1"/>
</dbReference>
<dbReference type="InterPro" id="IPR016162">
    <property type="entry name" value="Ald_DH_N"/>
</dbReference>
<proteinExistence type="predicted"/>